<evidence type="ECO:0000256" key="3">
    <source>
        <dbReference type="SAM" id="MobiDB-lite"/>
    </source>
</evidence>
<evidence type="ECO:0000256" key="2">
    <source>
        <dbReference type="ARBA" id="ARBA00023315"/>
    </source>
</evidence>
<accession>A0A846U0L2</accession>
<dbReference type="InterPro" id="IPR000182">
    <property type="entry name" value="GNAT_dom"/>
</dbReference>
<protein>
    <submittedName>
        <fullName evidence="5">Ribosomal protein S18-alanine N-acetyltransferase</fullName>
    </submittedName>
</protein>
<evidence type="ECO:0000313" key="5">
    <source>
        <dbReference type="EMBL" id="NKE10035.1"/>
    </source>
</evidence>
<dbReference type="PANTHER" id="PTHR43877">
    <property type="entry name" value="AMINOALKYLPHOSPHONATE N-ACETYLTRANSFERASE-RELATED-RELATED"/>
    <property type="match status" value="1"/>
</dbReference>
<name>A0A846U0L2_9MICC</name>
<gene>
    <name evidence="5" type="primary">rimI</name>
    <name evidence="5" type="ORF">GTW58_08835</name>
</gene>
<dbReference type="GO" id="GO:0008080">
    <property type="term" value="F:N-acetyltransferase activity"/>
    <property type="evidence" value="ECO:0007669"/>
    <property type="project" value="InterPro"/>
</dbReference>
<dbReference type="CDD" id="cd04301">
    <property type="entry name" value="NAT_SF"/>
    <property type="match status" value="1"/>
</dbReference>
<dbReference type="Gene3D" id="3.40.630.30">
    <property type="match status" value="1"/>
</dbReference>
<keyword evidence="1 5" id="KW-0808">Transferase</keyword>
<keyword evidence="5" id="KW-0689">Ribosomal protein</keyword>
<proteinExistence type="predicted"/>
<keyword evidence="2" id="KW-0012">Acyltransferase</keyword>
<dbReference type="RefSeq" id="WP_119932994.1">
    <property type="nucleotide sequence ID" value="NZ_JAAVUN010000015.1"/>
</dbReference>
<dbReference type="InterPro" id="IPR050832">
    <property type="entry name" value="Bact_Acetyltransf"/>
</dbReference>
<keyword evidence="5" id="KW-0687">Ribonucleoprotein</keyword>
<dbReference type="EMBL" id="JAAVUN010000015">
    <property type="protein sequence ID" value="NKE10035.1"/>
    <property type="molecule type" value="Genomic_DNA"/>
</dbReference>
<dbReference type="AlphaFoldDB" id="A0A846U0L2"/>
<reference evidence="5 6" key="1">
    <citation type="submission" date="2020-02" db="EMBL/GenBank/DDBJ databases">
        <authorList>
            <person name="Sun Q."/>
        </authorList>
    </citation>
    <scope>NUCLEOTIDE SEQUENCE [LARGE SCALE GENOMIC DNA]</scope>
    <source>
        <strain evidence="5 6">YIM 13062</strain>
    </source>
</reference>
<dbReference type="Pfam" id="PF00583">
    <property type="entry name" value="Acetyltransf_1"/>
    <property type="match status" value="1"/>
</dbReference>
<dbReference type="GO" id="GO:0005840">
    <property type="term" value="C:ribosome"/>
    <property type="evidence" value="ECO:0007669"/>
    <property type="project" value="UniProtKB-KW"/>
</dbReference>
<keyword evidence="6" id="KW-1185">Reference proteome</keyword>
<sequence length="178" mass="19656">MTAGVGQLDWQLRPATVHRVAAIESLEQQLFPEDAWSLEMILAEITHPTRAYWVAEADGQVIGYAGVMVVADTADVQNIAVAPHWEGRGLGKALLTQLHTEALSRGAREILLEVRTDNQRAQGLYRRFGYTEITVRRGYYPGGADALIMRAELAPREEPSTTDLTSHMNGTVNQDNAE</sequence>
<dbReference type="InterPro" id="IPR006464">
    <property type="entry name" value="AcTrfase_RimI/Ard1"/>
</dbReference>
<dbReference type="InterPro" id="IPR016181">
    <property type="entry name" value="Acyl_CoA_acyltransferase"/>
</dbReference>
<feature type="compositionally biased region" description="Polar residues" evidence="3">
    <location>
        <begin position="161"/>
        <end position="178"/>
    </location>
</feature>
<evidence type="ECO:0000313" key="6">
    <source>
        <dbReference type="Proteomes" id="UP000521379"/>
    </source>
</evidence>
<feature type="region of interest" description="Disordered" evidence="3">
    <location>
        <begin position="156"/>
        <end position="178"/>
    </location>
</feature>
<evidence type="ECO:0000256" key="1">
    <source>
        <dbReference type="ARBA" id="ARBA00022679"/>
    </source>
</evidence>
<comment type="caution">
    <text evidence="5">The sequence shown here is derived from an EMBL/GenBank/DDBJ whole genome shotgun (WGS) entry which is preliminary data.</text>
</comment>
<organism evidence="5 6">
    <name type="scientific">Kocuria subflava</name>
    <dbReference type="NCBI Taxonomy" id="1736139"/>
    <lineage>
        <taxon>Bacteria</taxon>
        <taxon>Bacillati</taxon>
        <taxon>Actinomycetota</taxon>
        <taxon>Actinomycetes</taxon>
        <taxon>Micrococcales</taxon>
        <taxon>Micrococcaceae</taxon>
        <taxon>Kocuria</taxon>
    </lineage>
</organism>
<evidence type="ECO:0000259" key="4">
    <source>
        <dbReference type="PROSITE" id="PS51186"/>
    </source>
</evidence>
<dbReference type="NCBIfam" id="TIGR01575">
    <property type="entry name" value="rimI"/>
    <property type="match status" value="1"/>
</dbReference>
<dbReference type="PROSITE" id="PS51186">
    <property type="entry name" value="GNAT"/>
    <property type="match status" value="1"/>
</dbReference>
<dbReference type="Proteomes" id="UP000521379">
    <property type="component" value="Unassembled WGS sequence"/>
</dbReference>
<dbReference type="SUPFAM" id="SSF55729">
    <property type="entry name" value="Acyl-CoA N-acyltransferases (Nat)"/>
    <property type="match status" value="1"/>
</dbReference>
<feature type="domain" description="N-acetyltransferase" evidence="4">
    <location>
        <begin position="10"/>
        <end position="154"/>
    </location>
</feature>